<name>A0A1H6HAQ0_MAGFU</name>
<dbReference type="Gene3D" id="3.40.50.10610">
    <property type="entry name" value="ABC-type transport auxiliary lipoprotein component"/>
    <property type="match status" value="1"/>
</dbReference>
<organism evidence="4 5">
    <name type="scientific">Magnetospirillum fulvum</name>
    <name type="common">Rhodospirillum fulvum</name>
    <dbReference type="NCBI Taxonomy" id="1082"/>
    <lineage>
        <taxon>Bacteria</taxon>
        <taxon>Pseudomonadati</taxon>
        <taxon>Pseudomonadota</taxon>
        <taxon>Alphaproteobacteria</taxon>
        <taxon>Rhodospirillales</taxon>
        <taxon>Rhodospirillaceae</taxon>
        <taxon>Magnetospirillum</taxon>
    </lineage>
</organism>
<sequence>MSLRLVPLLGLMVGLALGLPGCRMVADPGSAPVVSQPTTPVVKNLTNFSNALRCMDSLFVSFGKRDIVITSDGLPDHTGVITSGTKEMMISAISKMSTKSGAFRYVDVERSGDAVFWFNQNYTRNSLTVPNFYIRGAITQVDQSVLNDSHSASVALPFLSLGYSRDQLVSLVSMDLNMGQTETLQIMPGISSTNTIAIVKSGSSVESEGLIQKASVMLNVSADRSQGTHAAVRNLVELGMIELLGKFTRVPYWRCLEIESTNPEMMQVAHDWFDDLDERGRIRMAQGALRRIGYYDGPEDGTDNRALKDAINRYKSEKDLIANGRVDFDLYFRFVADDLASPDSKLAKSGPGGAPPLPTPTALDNETAGFDPIGLTIAPAATPKGGYHAGDRVRLSVSVQQPADLYCYYESGASSVVRIFPNRFQPNAKLLPGTQVQIPPESGFSIKLDKSGVQERIACIATKVPYPPEKKPAVLSQGDLVPLTQVNNLSSVIYQHQGADRHRSSVRTLTIAVQ</sequence>
<evidence type="ECO:0000259" key="2">
    <source>
        <dbReference type="Pfam" id="PF01471"/>
    </source>
</evidence>
<dbReference type="InterPro" id="IPR002477">
    <property type="entry name" value="Peptidoglycan-bd-like"/>
</dbReference>
<feature type="region of interest" description="Disordered" evidence="1">
    <location>
        <begin position="343"/>
        <end position="365"/>
    </location>
</feature>
<feature type="domain" description="DUF4384" evidence="3">
    <location>
        <begin position="387"/>
        <end position="465"/>
    </location>
</feature>
<dbReference type="SUPFAM" id="SSF47090">
    <property type="entry name" value="PGBD-like"/>
    <property type="match status" value="1"/>
</dbReference>
<gene>
    <name evidence="4" type="ORF">SAMN04244559_01051</name>
</gene>
<reference evidence="5" key="1">
    <citation type="submission" date="2016-10" db="EMBL/GenBank/DDBJ databases">
        <authorList>
            <person name="Varghese N."/>
            <person name="Submissions S."/>
        </authorList>
    </citation>
    <scope>NUCLEOTIDE SEQUENCE [LARGE SCALE GENOMIC DNA]</scope>
    <source>
        <strain evidence="5">DSM 13234</strain>
    </source>
</reference>
<dbReference type="InterPro" id="IPR036365">
    <property type="entry name" value="PGBD-like_sf"/>
</dbReference>
<dbReference type="AlphaFoldDB" id="A0A1H6HAQ0"/>
<evidence type="ECO:0000313" key="5">
    <source>
        <dbReference type="Proteomes" id="UP000182983"/>
    </source>
</evidence>
<dbReference type="InterPro" id="IPR025493">
    <property type="entry name" value="DUF4384"/>
</dbReference>
<proteinExistence type="predicted"/>
<feature type="domain" description="Peptidoglycan binding-like" evidence="2">
    <location>
        <begin position="281"/>
        <end position="329"/>
    </location>
</feature>
<accession>A0A1H6HAQ0</accession>
<evidence type="ECO:0000313" key="4">
    <source>
        <dbReference type="EMBL" id="SEH31043.1"/>
    </source>
</evidence>
<dbReference type="EMBL" id="FNWO01000003">
    <property type="protein sequence ID" value="SEH31043.1"/>
    <property type="molecule type" value="Genomic_DNA"/>
</dbReference>
<dbReference type="Pfam" id="PF14326">
    <property type="entry name" value="DUF4384"/>
    <property type="match status" value="1"/>
</dbReference>
<dbReference type="Proteomes" id="UP000182983">
    <property type="component" value="Unassembled WGS sequence"/>
</dbReference>
<dbReference type="Pfam" id="PF01471">
    <property type="entry name" value="PG_binding_1"/>
    <property type="match status" value="1"/>
</dbReference>
<evidence type="ECO:0000256" key="1">
    <source>
        <dbReference type="SAM" id="MobiDB-lite"/>
    </source>
</evidence>
<protein>
    <submittedName>
        <fullName evidence="4">Putative peptidoglycan binding domain-containing protein</fullName>
    </submittedName>
</protein>
<evidence type="ECO:0000259" key="3">
    <source>
        <dbReference type="Pfam" id="PF14326"/>
    </source>
</evidence>
<keyword evidence="5" id="KW-1185">Reference proteome</keyword>